<comment type="caution">
    <text evidence="3">The sequence shown here is derived from an EMBL/GenBank/DDBJ whole genome shotgun (WGS) entry which is preliminary data.</text>
</comment>
<dbReference type="InterPro" id="IPR012337">
    <property type="entry name" value="RNaseH-like_sf"/>
</dbReference>
<evidence type="ECO:0000313" key="3">
    <source>
        <dbReference type="EMBL" id="KRG63236.1"/>
    </source>
</evidence>
<proteinExistence type="predicted"/>
<feature type="domain" description="YprB ribonuclease H-like" evidence="2">
    <location>
        <begin position="218"/>
        <end position="391"/>
    </location>
</feature>
<sequence length="409" mass="43883">MSISLDKLKALRKQAGHADKPRPAGAHDVSAESESAAQPMAAEAKAMPAVAPASSSTTDASSAARPRPLLRKAGSPAVEAALAAKPAQVETEATSAVAAGASSAADAASASRPRPLLRQADEGGSVFGWVEQIQHKATAPRAQDGDALRRLLASRNRAIASGPRNERSGPLDRDLPGTEIAPGLHLIEAFLPQAIPTQPLSLAFSKRPEEVVQPRDLLFFDTETTGLAGGTGTRAFMIGAADWYHDSARGEGLRVRQLLISTMGAESAMLDVFTGWLSPSTVLSSYNGRSYDSPLLKTRYRLARRGDPISALDHVDLLYPTRRRYRGTWENCRLATIERNLLQIAREDDLPGSEAPSAWLGYLRGGSARNLRRVGEHNHQDVVTLAQLFLRLVQAEADERAELDLLGED</sequence>
<dbReference type="RefSeq" id="WP_057634888.1">
    <property type="nucleotide sequence ID" value="NZ_LDJI01000025.1"/>
</dbReference>
<evidence type="ECO:0000256" key="1">
    <source>
        <dbReference type="SAM" id="MobiDB-lite"/>
    </source>
</evidence>
<dbReference type="OrthoDB" id="9790530at2"/>
<dbReference type="PANTHER" id="PTHR38462:SF1">
    <property type="entry name" value="YPRB RIBONUCLEASE H-LIKE DOMAIN-CONTAINING PROTEIN"/>
    <property type="match status" value="1"/>
</dbReference>
<feature type="compositionally biased region" description="Low complexity" evidence="1">
    <location>
        <begin position="32"/>
        <end position="64"/>
    </location>
</feature>
<protein>
    <recommendedName>
        <fullName evidence="2">YprB ribonuclease H-like domain-containing protein</fullName>
    </recommendedName>
</protein>
<gene>
    <name evidence="3" type="ORF">ABB26_13275</name>
</gene>
<keyword evidence="4" id="KW-1185">Reference proteome</keyword>
<dbReference type="STRING" id="405444.ABB26_13275"/>
<dbReference type="SUPFAM" id="SSF53098">
    <property type="entry name" value="Ribonuclease H-like"/>
    <property type="match status" value="1"/>
</dbReference>
<reference evidence="3 4" key="1">
    <citation type="submission" date="2015-05" db="EMBL/GenBank/DDBJ databases">
        <title>Genome sequencing and analysis of members of genus Stenotrophomonas.</title>
        <authorList>
            <person name="Patil P.P."/>
            <person name="Midha S."/>
            <person name="Patil P.B."/>
        </authorList>
    </citation>
    <scope>NUCLEOTIDE SEQUENCE [LARGE SCALE GENOMIC DNA]</scope>
    <source>
        <strain evidence="3 4">DSM 18929</strain>
    </source>
</reference>
<dbReference type="Proteomes" id="UP000050864">
    <property type="component" value="Unassembled WGS sequence"/>
</dbReference>
<name>A0A0R0CBD5_9GAMM</name>
<evidence type="ECO:0000259" key="2">
    <source>
        <dbReference type="Pfam" id="PF13482"/>
    </source>
</evidence>
<dbReference type="Pfam" id="PF13482">
    <property type="entry name" value="RNase_H_2"/>
    <property type="match status" value="1"/>
</dbReference>
<dbReference type="PANTHER" id="PTHR38462">
    <property type="entry name" value="EXONUCLEASE-LIKE PROTEIN"/>
    <property type="match status" value="1"/>
</dbReference>
<feature type="region of interest" description="Disordered" evidence="1">
    <location>
        <begin position="1"/>
        <end position="67"/>
    </location>
</feature>
<dbReference type="AlphaFoldDB" id="A0A0R0CBD5"/>
<accession>A0A0R0CBD5</accession>
<dbReference type="InterPro" id="IPR038720">
    <property type="entry name" value="YprB_RNase_H-like_dom"/>
</dbReference>
<evidence type="ECO:0000313" key="4">
    <source>
        <dbReference type="Proteomes" id="UP000050864"/>
    </source>
</evidence>
<dbReference type="EMBL" id="LDJI01000025">
    <property type="protein sequence ID" value="KRG63236.1"/>
    <property type="molecule type" value="Genomic_DNA"/>
</dbReference>
<dbReference type="PATRIC" id="fig|405444.3.peg.1754"/>
<organism evidence="3 4">
    <name type="scientific">Stenotrophomonas humi</name>
    <dbReference type="NCBI Taxonomy" id="405444"/>
    <lineage>
        <taxon>Bacteria</taxon>
        <taxon>Pseudomonadati</taxon>
        <taxon>Pseudomonadota</taxon>
        <taxon>Gammaproteobacteria</taxon>
        <taxon>Lysobacterales</taxon>
        <taxon>Lysobacteraceae</taxon>
        <taxon>Stenotrophomonas</taxon>
    </lineage>
</organism>